<evidence type="ECO:0000256" key="5">
    <source>
        <dbReference type="ARBA" id="ARBA00022643"/>
    </source>
</evidence>
<accession>C8VZK0</accession>
<evidence type="ECO:0000256" key="9">
    <source>
        <dbReference type="ARBA" id="ARBA00023014"/>
    </source>
</evidence>
<comment type="cofactor">
    <cofactor evidence="2">
        <name>[4Fe-4S] cluster</name>
        <dbReference type="ChEBI" id="CHEBI:49883"/>
    </cofactor>
</comment>
<dbReference type="InterPro" id="IPR001155">
    <property type="entry name" value="OxRdtase_FMN_N"/>
</dbReference>
<organism evidence="12 13">
    <name type="scientific">Desulfofarcimen acetoxidans (strain ATCC 49208 / DSM 771 / KCTC 5769 / VKM B-1644 / 5575)</name>
    <name type="common">Desulfotomaculum acetoxidans</name>
    <dbReference type="NCBI Taxonomy" id="485916"/>
    <lineage>
        <taxon>Bacteria</taxon>
        <taxon>Bacillati</taxon>
        <taxon>Bacillota</taxon>
        <taxon>Clostridia</taxon>
        <taxon>Eubacteriales</taxon>
        <taxon>Peptococcaceae</taxon>
        <taxon>Desulfofarcimen</taxon>
    </lineage>
</organism>
<dbReference type="STRING" id="485916.Dtox_4278"/>
<evidence type="ECO:0000256" key="6">
    <source>
        <dbReference type="ARBA" id="ARBA00022723"/>
    </source>
</evidence>
<dbReference type="GO" id="GO:0016491">
    <property type="term" value="F:oxidoreductase activity"/>
    <property type="evidence" value="ECO:0007669"/>
    <property type="project" value="UniProtKB-KW"/>
</dbReference>
<dbReference type="eggNOG" id="COG0446">
    <property type="taxonomic scope" value="Bacteria"/>
</dbReference>
<protein>
    <submittedName>
        <fullName evidence="12">NADH:flavin oxidoreductase/NADH oxidase</fullName>
    </submittedName>
</protein>
<sequence>MSKQYQLLFSPIKIGNVVMPNRVVFTAHLTNLTENNLPGEKQAYYYAERAKGGAGLIITEELSVHPTDRAYEKLIDAFEEKAIPRYRFVTGLVHRYGTKIFAQLNHNGNQGCSMHTKLPVWAPSPLPDPLFREVPKEMDKYDINSLVEGYAKSAGFVKAGGFDGLEFQGSHSSILRQFLSPLTNHRRDEYGGSLENRMRLLCETAEAVRKVVGKDFIMGLRLSGDEFVDGGLTLADTVEIARGIDETGFFDYINTSVGIATRNLYLVEGNMCMPPGYSVYMSSAVRQAVKIPVIAVGRIKDPAQAEQILRDGHADMIGMVRAQIADPEFANKAFNGKAQSIRMCLSCNQDCIGRVGLNREIGCLQNPSVGKEKFWGAGTLKPAVKSKRVIVVGAGPAGMEAAKTAALLGHEVILLEKEAEPGGQVRFAAKLPYRAEFGDVIRNLLNDLKTSGVDLRLGSEADAEYILNEKPDCVIVATGSLPQRPPMPGFNQENVFTVWQLLTEDLVLGGRIIMVDQLGFHQASGAAELLADRGKKVEILTPSLYAGQGLGRSLDLELWYRRARKKGIALTPNVSVIAIDGNTVQAIHNYSGQVAVWQEVDNIILAAAHRVNDDLYFSLKGRVAKLYRIGDCLAPRRVDAAISEGHRVARNLYEPGLRRRP</sequence>
<dbReference type="Gene3D" id="3.40.50.720">
    <property type="entry name" value="NAD(P)-binding Rossmann-like Domain"/>
    <property type="match status" value="1"/>
</dbReference>
<evidence type="ECO:0000256" key="2">
    <source>
        <dbReference type="ARBA" id="ARBA00001966"/>
    </source>
</evidence>
<gene>
    <name evidence="12" type="ordered locus">Dtox_4278</name>
</gene>
<keyword evidence="6" id="KW-0479">Metal-binding</keyword>
<proteinExistence type="inferred from homology"/>
<evidence type="ECO:0000259" key="11">
    <source>
        <dbReference type="Pfam" id="PF07992"/>
    </source>
</evidence>
<dbReference type="HOGENOM" id="CLU_012153_1_2_9"/>
<comment type="similarity">
    <text evidence="3">In the N-terminal section; belongs to the NADH:flavin oxidoreductase/NADH oxidase family.</text>
</comment>
<reference evidence="12 13" key="1">
    <citation type="journal article" date="2009" name="Stand. Genomic Sci.">
        <title>Complete genome sequence of Desulfotomaculum acetoxidans type strain (5575).</title>
        <authorList>
            <person name="Spring S."/>
            <person name="Lapidus A."/>
            <person name="Schroder M."/>
            <person name="Gleim D."/>
            <person name="Sims D."/>
            <person name="Meincke L."/>
            <person name="Glavina Del Rio T."/>
            <person name="Tice H."/>
            <person name="Copeland A."/>
            <person name="Cheng J.F."/>
            <person name="Lucas S."/>
            <person name="Chen F."/>
            <person name="Nolan M."/>
            <person name="Bruce D."/>
            <person name="Goodwin L."/>
            <person name="Pitluck S."/>
            <person name="Ivanova N."/>
            <person name="Mavromatis K."/>
            <person name="Mikhailova N."/>
            <person name="Pati A."/>
            <person name="Chen A."/>
            <person name="Palaniappan K."/>
            <person name="Land M."/>
            <person name="Hauser L."/>
            <person name="Chang Y.J."/>
            <person name="Jeffries C.D."/>
            <person name="Chain P."/>
            <person name="Saunders E."/>
            <person name="Brettin T."/>
            <person name="Detter J.C."/>
            <person name="Goker M."/>
            <person name="Bristow J."/>
            <person name="Eisen J.A."/>
            <person name="Markowitz V."/>
            <person name="Hugenholtz P."/>
            <person name="Kyrpides N.C."/>
            <person name="Klenk H.P."/>
            <person name="Han C."/>
        </authorList>
    </citation>
    <scope>NUCLEOTIDE SEQUENCE [LARGE SCALE GENOMIC DNA]</scope>
    <source>
        <strain evidence="13">ATCC 49208 / DSM 771 / VKM B-1644</strain>
    </source>
</reference>
<dbReference type="Pfam" id="PF07992">
    <property type="entry name" value="Pyr_redox_2"/>
    <property type="match status" value="1"/>
</dbReference>
<dbReference type="RefSeq" id="WP_015759615.1">
    <property type="nucleotide sequence ID" value="NC_013216.1"/>
</dbReference>
<dbReference type="InterPro" id="IPR023987">
    <property type="entry name" value="CHP03977_oxidoreductase"/>
</dbReference>
<evidence type="ECO:0000313" key="13">
    <source>
        <dbReference type="Proteomes" id="UP000002217"/>
    </source>
</evidence>
<dbReference type="AlphaFoldDB" id="C8VZK0"/>
<dbReference type="GO" id="GO:0010181">
    <property type="term" value="F:FMN binding"/>
    <property type="evidence" value="ECO:0007669"/>
    <property type="project" value="InterPro"/>
</dbReference>
<dbReference type="KEGG" id="dae:Dtox_4278"/>
<dbReference type="Gene3D" id="3.20.20.70">
    <property type="entry name" value="Aldolase class I"/>
    <property type="match status" value="1"/>
</dbReference>
<dbReference type="CDD" id="cd04734">
    <property type="entry name" value="OYE_like_3_FMN"/>
    <property type="match status" value="1"/>
</dbReference>
<dbReference type="InterPro" id="IPR036188">
    <property type="entry name" value="FAD/NAD-bd_sf"/>
</dbReference>
<dbReference type="Proteomes" id="UP000002217">
    <property type="component" value="Chromosome"/>
</dbReference>
<dbReference type="EMBL" id="CP001720">
    <property type="protein sequence ID" value="ACV64945.1"/>
    <property type="molecule type" value="Genomic_DNA"/>
</dbReference>
<dbReference type="SUPFAM" id="SSF51395">
    <property type="entry name" value="FMN-linked oxidoreductases"/>
    <property type="match status" value="1"/>
</dbReference>
<dbReference type="NCBIfam" id="TIGR03997">
    <property type="entry name" value="mycofact_OYE_2"/>
    <property type="match status" value="1"/>
</dbReference>
<dbReference type="GO" id="GO:0051536">
    <property type="term" value="F:iron-sulfur cluster binding"/>
    <property type="evidence" value="ECO:0007669"/>
    <property type="project" value="UniProtKB-KW"/>
</dbReference>
<keyword evidence="7" id="KW-0560">Oxidoreductase</keyword>
<dbReference type="InterPro" id="IPR013785">
    <property type="entry name" value="Aldolase_TIM"/>
</dbReference>
<keyword evidence="4" id="KW-0285">Flavoprotein</keyword>
<dbReference type="PRINTS" id="PR00411">
    <property type="entry name" value="PNDRDTASEI"/>
</dbReference>
<dbReference type="InterPro" id="IPR023753">
    <property type="entry name" value="FAD/NAD-binding_dom"/>
</dbReference>
<dbReference type="Pfam" id="PF00724">
    <property type="entry name" value="Oxidored_FMN"/>
    <property type="match status" value="1"/>
</dbReference>
<dbReference type="PANTHER" id="PTHR42917:SF2">
    <property type="entry name" value="2,4-DIENOYL-COA REDUCTASE [(2E)-ENOYL-COA-PRODUCING]"/>
    <property type="match status" value="1"/>
</dbReference>
<evidence type="ECO:0000256" key="1">
    <source>
        <dbReference type="ARBA" id="ARBA00001917"/>
    </source>
</evidence>
<evidence type="ECO:0000256" key="4">
    <source>
        <dbReference type="ARBA" id="ARBA00022630"/>
    </source>
</evidence>
<dbReference type="PRINTS" id="PR00368">
    <property type="entry name" value="FADPNR"/>
</dbReference>
<evidence type="ECO:0000256" key="3">
    <source>
        <dbReference type="ARBA" id="ARBA00011048"/>
    </source>
</evidence>
<keyword evidence="5" id="KW-0288">FMN</keyword>
<feature type="domain" description="NADH:flavin oxidoreductase/NADH oxidase N-terminal" evidence="10">
    <location>
        <begin position="8"/>
        <end position="337"/>
    </location>
</feature>
<name>C8VZK0_DESAS</name>
<dbReference type="SUPFAM" id="SSF51905">
    <property type="entry name" value="FAD/NAD(P)-binding domain"/>
    <property type="match status" value="1"/>
</dbReference>
<dbReference type="InterPro" id="IPR051793">
    <property type="entry name" value="NADH:flavin_oxidoreductase"/>
</dbReference>
<evidence type="ECO:0000259" key="10">
    <source>
        <dbReference type="Pfam" id="PF00724"/>
    </source>
</evidence>
<feature type="domain" description="FAD/NAD(P)-binding" evidence="11">
    <location>
        <begin position="388"/>
        <end position="616"/>
    </location>
</feature>
<evidence type="ECO:0000256" key="8">
    <source>
        <dbReference type="ARBA" id="ARBA00023004"/>
    </source>
</evidence>
<dbReference type="OrthoDB" id="9772736at2"/>
<evidence type="ECO:0000313" key="12">
    <source>
        <dbReference type="EMBL" id="ACV64945.1"/>
    </source>
</evidence>
<dbReference type="eggNOG" id="COG1902">
    <property type="taxonomic scope" value="Bacteria"/>
</dbReference>
<evidence type="ECO:0000256" key="7">
    <source>
        <dbReference type="ARBA" id="ARBA00023002"/>
    </source>
</evidence>
<dbReference type="Gene3D" id="3.50.50.60">
    <property type="entry name" value="FAD/NAD(P)-binding domain"/>
    <property type="match status" value="1"/>
</dbReference>
<dbReference type="GO" id="GO:0046872">
    <property type="term" value="F:metal ion binding"/>
    <property type="evidence" value="ECO:0007669"/>
    <property type="project" value="UniProtKB-KW"/>
</dbReference>
<keyword evidence="8" id="KW-0408">Iron</keyword>
<keyword evidence="9" id="KW-0411">Iron-sulfur</keyword>
<comment type="cofactor">
    <cofactor evidence="1">
        <name>FMN</name>
        <dbReference type="ChEBI" id="CHEBI:58210"/>
    </cofactor>
</comment>
<dbReference type="PANTHER" id="PTHR42917">
    <property type="entry name" value="2,4-DIENOYL-COA REDUCTASE"/>
    <property type="match status" value="1"/>
</dbReference>
<keyword evidence="13" id="KW-1185">Reference proteome</keyword>